<sequence length="188" mass="22172">MRVPSRFTRVANKRLRVTQVHEFKVIGILEHDVGDVFMMEGIGRVFFIEKNVAAYVRKRGKSDKFTTVDKINVSNPSHHYWRAQVIKFEYTLPPDHTAEILRRLLGRKLPYAYFSCNEEHYMDYFLSGEPRLSFYLPCLQRRSLSSVPYKEIKSFGFYLQDMRNKKVKVINIDFETDSEESVNVDSSE</sequence>
<reference evidence="1" key="1">
    <citation type="submission" date="2021-12" db="EMBL/GenBank/DDBJ databases">
        <authorList>
            <person name="King R."/>
        </authorList>
    </citation>
    <scope>NUCLEOTIDE SEQUENCE</scope>
</reference>
<dbReference type="Proteomes" id="UP001152759">
    <property type="component" value="Chromosome 9"/>
</dbReference>
<name>A0A9P0ANV8_BEMTA</name>
<evidence type="ECO:0000313" key="2">
    <source>
        <dbReference type="Proteomes" id="UP001152759"/>
    </source>
</evidence>
<dbReference type="AlphaFoldDB" id="A0A9P0ANV8"/>
<proteinExistence type="predicted"/>
<gene>
    <name evidence="1" type="ORF">BEMITA_LOCUS14030</name>
</gene>
<dbReference type="EMBL" id="OU963870">
    <property type="protein sequence ID" value="CAH0395900.1"/>
    <property type="molecule type" value="Genomic_DNA"/>
</dbReference>
<accession>A0A9P0ANV8</accession>
<protein>
    <submittedName>
        <fullName evidence="1">Uncharacterized protein</fullName>
    </submittedName>
</protein>
<evidence type="ECO:0000313" key="1">
    <source>
        <dbReference type="EMBL" id="CAH0395900.1"/>
    </source>
</evidence>
<keyword evidence="2" id="KW-1185">Reference proteome</keyword>
<organism evidence="1 2">
    <name type="scientific">Bemisia tabaci</name>
    <name type="common">Sweetpotato whitefly</name>
    <name type="synonym">Aleurodes tabaci</name>
    <dbReference type="NCBI Taxonomy" id="7038"/>
    <lineage>
        <taxon>Eukaryota</taxon>
        <taxon>Metazoa</taxon>
        <taxon>Ecdysozoa</taxon>
        <taxon>Arthropoda</taxon>
        <taxon>Hexapoda</taxon>
        <taxon>Insecta</taxon>
        <taxon>Pterygota</taxon>
        <taxon>Neoptera</taxon>
        <taxon>Paraneoptera</taxon>
        <taxon>Hemiptera</taxon>
        <taxon>Sternorrhyncha</taxon>
        <taxon>Aleyrodoidea</taxon>
        <taxon>Aleyrodidae</taxon>
        <taxon>Aleyrodinae</taxon>
        <taxon>Bemisia</taxon>
    </lineage>
</organism>